<dbReference type="EMBL" id="MU404350">
    <property type="protein sequence ID" value="KAI1619178.1"/>
    <property type="molecule type" value="Genomic_DNA"/>
</dbReference>
<accession>A0AAN6IIX4</accession>
<keyword evidence="3" id="KW-1185">Reference proteome</keyword>
<organism evidence="2 3">
    <name type="scientific">Exophiala viscosa</name>
    <dbReference type="NCBI Taxonomy" id="2486360"/>
    <lineage>
        <taxon>Eukaryota</taxon>
        <taxon>Fungi</taxon>
        <taxon>Dikarya</taxon>
        <taxon>Ascomycota</taxon>
        <taxon>Pezizomycotina</taxon>
        <taxon>Eurotiomycetes</taxon>
        <taxon>Chaetothyriomycetidae</taxon>
        <taxon>Chaetothyriales</taxon>
        <taxon>Herpotrichiellaceae</taxon>
        <taxon>Exophiala</taxon>
    </lineage>
</organism>
<dbReference type="Pfam" id="PF13563">
    <property type="entry name" value="2_5_RNA_ligase2"/>
    <property type="match status" value="1"/>
</dbReference>
<evidence type="ECO:0000313" key="2">
    <source>
        <dbReference type="EMBL" id="KAI1619178.1"/>
    </source>
</evidence>
<proteinExistence type="predicted"/>
<evidence type="ECO:0000256" key="1">
    <source>
        <dbReference type="SAM" id="MobiDB-lite"/>
    </source>
</evidence>
<comment type="caution">
    <text evidence="2">The sequence shown here is derived from an EMBL/GenBank/DDBJ whole genome shotgun (WGS) entry which is preliminary data.</text>
</comment>
<feature type="compositionally biased region" description="Basic and acidic residues" evidence="1">
    <location>
        <begin position="19"/>
        <end position="37"/>
    </location>
</feature>
<feature type="compositionally biased region" description="Polar residues" evidence="1">
    <location>
        <begin position="1"/>
        <end position="18"/>
    </location>
</feature>
<gene>
    <name evidence="2" type="ORF">EDD36DRAFT_460806</name>
</gene>
<evidence type="ECO:0000313" key="3">
    <source>
        <dbReference type="Proteomes" id="UP001203852"/>
    </source>
</evidence>
<feature type="region of interest" description="Disordered" evidence="1">
    <location>
        <begin position="1"/>
        <end position="37"/>
    </location>
</feature>
<dbReference type="Gene3D" id="3.90.1140.10">
    <property type="entry name" value="Cyclic phosphodiesterase"/>
    <property type="match status" value="1"/>
</dbReference>
<protein>
    <recommendedName>
        <fullName evidence="4">2'-5' RNA ligase family protein</fullName>
    </recommendedName>
</protein>
<dbReference type="Proteomes" id="UP001203852">
    <property type="component" value="Unassembled WGS sequence"/>
</dbReference>
<evidence type="ECO:0008006" key="4">
    <source>
        <dbReference type="Google" id="ProtNLM"/>
    </source>
</evidence>
<dbReference type="AlphaFoldDB" id="A0AAN6IIX4"/>
<sequence length="214" mass="24618">MTSPSRASHLPSSASYTRETYKRRDEHKARTGNEHEESYVLTLHTDRDHHMLLTSLRDKYFPPAINKLAAHIALFRALPGSQLPRLTHDITRLTHSQAPFSVLASQPFRMKHGVGIHVKDDSGRLRSIYEDLKAQWTSFLSQQDRSFAPHYTVQNKVTDDAKVDQTLMELTDLFHGSRGQALGLSLYRYERGYWRKVEDFIFGDRKVLASVGHE</sequence>
<reference evidence="2" key="1">
    <citation type="journal article" date="2022" name="bioRxiv">
        <title>Deciphering the potential niche of two novel black yeast fungi from a biological soil crust based on their genomes, phenotypes, and melanin regulation.</title>
        <authorList>
            <consortium name="DOE Joint Genome Institute"/>
            <person name="Carr E.C."/>
            <person name="Barton Q."/>
            <person name="Grambo S."/>
            <person name="Sullivan M."/>
            <person name="Renfro C.M."/>
            <person name="Kuo A."/>
            <person name="Pangilinan J."/>
            <person name="Lipzen A."/>
            <person name="Keymanesh K."/>
            <person name="Savage E."/>
            <person name="Barry K."/>
            <person name="Grigoriev I.V."/>
            <person name="Riekhof W.R."/>
            <person name="Harris S.S."/>
        </authorList>
    </citation>
    <scope>NUCLEOTIDE SEQUENCE</scope>
    <source>
        <strain evidence="2">JF 03-4F</strain>
    </source>
</reference>
<name>A0AAN6IIX4_9EURO</name>